<protein>
    <submittedName>
        <fullName evidence="2">Uncharacterized protein</fullName>
    </submittedName>
</protein>
<dbReference type="AlphaFoldDB" id="A0A2T9JTS6"/>
<evidence type="ECO:0000313" key="2">
    <source>
        <dbReference type="EMBL" id="PVM87123.1"/>
    </source>
</evidence>
<sequence>MIVFFSPSGPFKDGEVKSETSSRLVMSHQGFLAFAATVAAHAEEIKARAKRLQEAAEAQRVAEKVAAERRRVDESEGEAAPPNLPFTPLH</sequence>
<dbReference type="EMBL" id="QDKQ01000054">
    <property type="protein sequence ID" value="PVM87123.1"/>
    <property type="molecule type" value="Genomic_DNA"/>
</dbReference>
<reference evidence="2 3" key="1">
    <citation type="submission" date="2018-04" db="EMBL/GenBank/DDBJ databases">
        <title>The genome sequence of Caulobacter sp. 744.</title>
        <authorList>
            <person name="Gao J."/>
            <person name="Sun J."/>
        </authorList>
    </citation>
    <scope>NUCLEOTIDE SEQUENCE [LARGE SCALE GENOMIC DNA]</scope>
    <source>
        <strain evidence="2 3">774</strain>
    </source>
</reference>
<feature type="region of interest" description="Disordered" evidence="1">
    <location>
        <begin position="66"/>
        <end position="90"/>
    </location>
</feature>
<proteinExistence type="predicted"/>
<evidence type="ECO:0000256" key="1">
    <source>
        <dbReference type="SAM" id="MobiDB-lite"/>
    </source>
</evidence>
<comment type="caution">
    <text evidence="2">The sequence shown here is derived from an EMBL/GenBank/DDBJ whole genome shotgun (WGS) entry which is preliminary data.</text>
</comment>
<accession>A0A2T9JTS6</accession>
<gene>
    <name evidence="2" type="ORF">DDF67_15025</name>
</gene>
<keyword evidence="3" id="KW-1185">Reference proteome</keyword>
<evidence type="ECO:0000313" key="3">
    <source>
        <dbReference type="Proteomes" id="UP000245073"/>
    </source>
</evidence>
<dbReference type="Proteomes" id="UP000245073">
    <property type="component" value="Unassembled WGS sequence"/>
</dbReference>
<organism evidence="2 3">
    <name type="scientific">Caulobacter endophyticus</name>
    <dbReference type="NCBI Taxonomy" id="2172652"/>
    <lineage>
        <taxon>Bacteria</taxon>
        <taxon>Pseudomonadati</taxon>
        <taxon>Pseudomonadota</taxon>
        <taxon>Alphaproteobacteria</taxon>
        <taxon>Caulobacterales</taxon>
        <taxon>Caulobacteraceae</taxon>
        <taxon>Caulobacter</taxon>
    </lineage>
</organism>
<name>A0A2T9JTS6_9CAUL</name>